<dbReference type="SUPFAM" id="SSF53335">
    <property type="entry name" value="S-adenosyl-L-methionine-dependent methyltransferases"/>
    <property type="match status" value="1"/>
</dbReference>
<dbReference type="InterPro" id="IPR029063">
    <property type="entry name" value="SAM-dependent_MTases_sf"/>
</dbReference>
<dbReference type="OrthoDB" id="2013972at2759"/>
<comment type="caution">
    <text evidence="3">The sequence shown here is derived from an EMBL/GenBank/DDBJ whole genome shotgun (WGS) entry which is preliminary data.</text>
</comment>
<dbReference type="Pfam" id="PF13489">
    <property type="entry name" value="Methyltransf_23"/>
    <property type="match status" value="1"/>
</dbReference>
<dbReference type="PANTHER" id="PTHR43591">
    <property type="entry name" value="METHYLTRANSFERASE"/>
    <property type="match status" value="1"/>
</dbReference>
<protein>
    <submittedName>
        <fullName evidence="3">S-adenosyl-L-methionine-dependent methyltransferase</fullName>
    </submittedName>
</protein>
<evidence type="ECO:0000313" key="4">
    <source>
        <dbReference type="Proteomes" id="UP000770015"/>
    </source>
</evidence>
<keyword evidence="3" id="KW-0808">Transferase</keyword>
<dbReference type="Gene3D" id="3.40.50.150">
    <property type="entry name" value="Vaccinia Virus protein VP39"/>
    <property type="match status" value="1"/>
</dbReference>
<evidence type="ECO:0000313" key="3">
    <source>
        <dbReference type="EMBL" id="KAH6691661.1"/>
    </source>
</evidence>
<dbReference type="GO" id="GO:0032259">
    <property type="term" value="P:methylation"/>
    <property type="evidence" value="ECO:0007669"/>
    <property type="project" value="UniProtKB-KW"/>
</dbReference>
<keyword evidence="4" id="KW-1185">Reference proteome</keyword>
<evidence type="ECO:0000256" key="2">
    <source>
        <dbReference type="SAM" id="MobiDB-lite"/>
    </source>
</evidence>
<feature type="region of interest" description="Disordered" evidence="2">
    <location>
        <begin position="1"/>
        <end position="36"/>
    </location>
</feature>
<gene>
    <name evidence="3" type="ORF">F5X68DRAFT_259666</name>
</gene>
<dbReference type="GO" id="GO:0008168">
    <property type="term" value="F:methyltransferase activity"/>
    <property type="evidence" value="ECO:0007669"/>
    <property type="project" value="UniProtKB-KW"/>
</dbReference>
<accession>A0A9P8VFT7</accession>
<dbReference type="Proteomes" id="UP000770015">
    <property type="component" value="Unassembled WGS sequence"/>
</dbReference>
<keyword evidence="3" id="KW-0489">Methyltransferase</keyword>
<dbReference type="PANTHER" id="PTHR43591:SF24">
    <property type="entry name" value="2-METHOXY-6-POLYPRENYL-1,4-BENZOQUINOL METHYLASE, MITOCHONDRIAL"/>
    <property type="match status" value="1"/>
</dbReference>
<name>A0A9P8VFT7_9PEZI</name>
<reference evidence="3" key="1">
    <citation type="journal article" date="2021" name="Nat. Commun.">
        <title>Genetic determinants of endophytism in the Arabidopsis root mycobiome.</title>
        <authorList>
            <person name="Mesny F."/>
            <person name="Miyauchi S."/>
            <person name="Thiergart T."/>
            <person name="Pickel B."/>
            <person name="Atanasova L."/>
            <person name="Karlsson M."/>
            <person name="Huettel B."/>
            <person name="Barry K.W."/>
            <person name="Haridas S."/>
            <person name="Chen C."/>
            <person name="Bauer D."/>
            <person name="Andreopoulos W."/>
            <person name="Pangilinan J."/>
            <person name="LaButti K."/>
            <person name="Riley R."/>
            <person name="Lipzen A."/>
            <person name="Clum A."/>
            <person name="Drula E."/>
            <person name="Henrissat B."/>
            <person name="Kohler A."/>
            <person name="Grigoriev I.V."/>
            <person name="Martin F.M."/>
            <person name="Hacquard S."/>
        </authorList>
    </citation>
    <scope>NUCLEOTIDE SEQUENCE</scope>
    <source>
        <strain evidence="3">MPI-SDFR-AT-0117</strain>
    </source>
</reference>
<sequence length="342" mass="38998">MDSAWSLHDQEITSHGSQTHGEPSGEDESLPDFSDYGDSMESSGFTSIASHVLRHAHQEGRRYQSFRLGSYPLPNDSIEQEREEMKHLMVKRLFDGHDFLAPMGKNPQKIIDVGTGLGLWAIDVADKFPGAQVVGVDITPIQSPVIPHNVIWRIDDIESTEWAPSYSAADFIHMRSVISILPRHEEVIESAFRNLKSGGWVEFQELWCDVGCDDGTMRADHPMLRFSSLLRQHFAPLHQWNIDLAQELPTLLQQVGFINVNIHRYKIPIGAWARDQKRRELGLFMSKHVVWQFVEAVLVKWSDMGLASRTEADILQADVRRAFDDPEIHAYLPWISVWAQKP</sequence>
<dbReference type="EMBL" id="JAGSXJ010000005">
    <property type="protein sequence ID" value="KAH6691661.1"/>
    <property type="molecule type" value="Genomic_DNA"/>
</dbReference>
<proteinExistence type="inferred from homology"/>
<dbReference type="AlphaFoldDB" id="A0A9P8VFT7"/>
<organism evidence="3 4">
    <name type="scientific">Plectosphaerella plurivora</name>
    <dbReference type="NCBI Taxonomy" id="936078"/>
    <lineage>
        <taxon>Eukaryota</taxon>
        <taxon>Fungi</taxon>
        <taxon>Dikarya</taxon>
        <taxon>Ascomycota</taxon>
        <taxon>Pezizomycotina</taxon>
        <taxon>Sordariomycetes</taxon>
        <taxon>Hypocreomycetidae</taxon>
        <taxon>Glomerellales</taxon>
        <taxon>Plectosphaerellaceae</taxon>
        <taxon>Plectosphaerella</taxon>
    </lineage>
</organism>
<comment type="similarity">
    <text evidence="1">Belongs to the methyltransferase superfamily. LaeA methyltransferase family.</text>
</comment>
<evidence type="ECO:0000256" key="1">
    <source>
        <dbReference type="ARBA" id="ARBA00038158"/>
    </source>
</evidence>
<dbReference type="CDD" id="cd02440">
    <property type="entry name" value="AdoMet_MTases"/>
    <property type="match status" value="1"/>
</dbReference>